<protein>
    <submittedName>
        <fullName evidence="4">Reticuline oxidase</fullName>
    </submittedName>
</protein>
<dbReference type="InterPro" id="IPR012951">
    <property type="entry name" value="BBE"/>
</dbReference>
<organism evidence="4 5">
    <name type="scientific">Vitis vinifera</name>
    <name type="common">Grape</name>
    <dbReference type="NCBI Taxonomy" id="29760"/>
    <lineage>
        <taxon>Eukaryota</taxon>
        <taxon>Viridiplantae</taxon>
        <taxon>Streptophyta</taxon>
        <taxon>Embryophyta</taxon>
        <taxon>Tracheophyta</taxon>
        <taxon>Spermatophyta</taxon>
        <taxon>Magnoliopsida</taxon>
        <taxon>eudicotyledons</taxon>
        <taxon>Gunneridae</taxon>
        <taxon>Pentapetalae</taxon>
        <taxon>rosids</taxon>
        <taxon>Vitales</taxon>
        <taxon>Vitaceae</taxon>
        <taxon>Viteae</taxon>
        <taxon>Vitis</taxon>
    </lineage>
</organism>
<proteinExistence type="predicted"/>
<dbReference type="Pfam" id="PF08031">
    <property type="entry name" value="BBE"/>
    <property type="match status" value="1"/>
</dbReference>
<dbReference type="Proteomes" id="UP000288805">
    <property type="component" value="Unassembled WGS sequence"/>
</dbReference>
<reference evidence="4 5" key="1">
    <citation type="journal article" date="2018" name="PLoS Genet.">
        <title>Population sequencing reveals clonal diversity and ancestral inbreeding in the grapevine cultivar Chardonnay.</title>
        <authorList>
            <person name="Roach M.J."/>
            <person name="Johnson D.L."/>
            <person name="Bohlmann J."/>
            <person name="van Vuuren H.J."/>
            <person name="Jones S.J."/>
            <person name="Pretorius I.S."/>
            <person name="Schmidt S.A."/>
            <person name="Borneman A.R."/>
        </authorList>
    </citation>
    <scope>NUCLEOTIDE SEQUENCE [LARGE SCALE GENOMIC DNA]</scope>
    <source>
        <strain evidence="5">cv. Chardonnay</strain>
        <tissue evidence="4">Leaf</tissue>
    </source>
</reference>
<keyword evidence="1" id="KW-0285">Flavoprotein</keyword>
<keyword evidence="2" id="KW-0274">FAD</keyword>
<dbReference type="AlphaFoldDB" id="A0A438D8Q1"/>
<evidence type="ECO:0000313" key="5">
    <source>
        <dbReference type="Proteomes" id="UP000288805"/>
    </source>
</evidence>
<dbReference type="InterPro" id="IPR016169">
    <property type="entry name" value="FAD-bd_PCMH_sub2"/>
</dbReference>
<dbReference type="GO" id="GO:0016491">
    <property type="term" value="F:oxidoreductase activity"/>
    <property type="evidence" value="ECO:0007669"/>
    <property type="project" value="InterPro"/>
</dbReference>
<evidence type="ECO:0000313" key="4">
    <source>
        <dbReference type="EMBL" id="RVW31818.1"/>
    </source>
</evidence>
<evidence type="ECO:0000256" key="2">
    <source>
        <dbReference type="ARBA" id="ARBA00022827"/>
    </source>
</evidence>
<sequence>MERIGSDAIAFPHRKGNLFAIQYMVRILRGFYKSMTPHVSWGPRAAYVNYMDLDLGVMEMVNSSFSSGDPVEIARAWGEKYFLNNYERLVRVKTLIDPNNVFNNQQGRCYSRIGGDARVKL</sequence>
<evidence type="ECO:0000256" key="1">
    <source>
        <dbReference type="ARBA" id="ARBA00022630"/>
    </source>
</evidence>
<dbReference type="EMBL" id="QGNW01001739">
    <property type="protein sequence ID" value="RVW31818.1"/>
    <property type="molecule type" value="Genomic_DNA"/>
</dbReference>
<feature type="domain" description="Berberine/berberine-like" evidence="3">
    <location>
        <begin position="46"/>
        <end position="107"/>
    </location>
</feature>
<accession>A0A438D8Q1</accession>
<dbReference type="Gene3D" id="3.30.465.10">
    <property type="match status" value="1"/>
</dbReference>
<dbReference type="Gene3D" id="3.40.462.20">
    <property type="match status" value="1"/>
</dbReference>
<dbReference type="PANTHER" id="PTHR32448">
    <property type="entry name" value="OS08G0158400 PROTEIN"/>
    <property type="match status" value="1"/>
</dbReference>
<evidence type="ECO:0000259" key="3">
    <source>
        <dbReference type="Pfam" id="PF08031"/>
    </source>
</evidence>
<comment type="caution">
    <text evidence="4">The sequence shown here is derived from an EMBL/GenBank/DDBJ whole genome shotgun (WGS) entry which is preliminary data.</text>
</comment>
<dbReference type="GO" id="GO:0050660">
    <property type="term" value="F:flavin adenine dinucleotide binding"/>
    <property type="evidence" value="ECO:0007669"/>
    <property type="project" value="InterPro"/>
</dbReference>
<gene>
    <name evidence="4" type="primary">BBE1_0</name>
    <name evidence="4" type="ORF">CK203_101980</name>
</gene>
<name>A0A438D8Q1_VITVI</name>